<reference evidence="2" key="1">
    <citation type="journal article" date="2012" name="Nature">
        <title>The oyster genome reveals stress adaptation and complexity of shell formation.</title>
        <authorList>
            <person name="Zhang G."/>
            <person name="Fang X."/>
            <person name="Guo X."/>
            <person name="Li L."/>
            <person name="Luo R."/>
            <person name="Xu F."/>
            <person name="Yang P."/>
            <person name="Zhang L."/>
            <person name="Wang X."/>
            <person name="Qi H."/>
            <person name="Xiong Z."/>
            <person name="Que H."/>
            <person name="Xie Y."/>
            <person name="Holland P.W."/>
            <person name="Paps J."/>
            <person name="Zhu Y."/>
            <person name="Wu F."/>
            <person name="Chen Y."/>
            <person name="Wang J."/>
            <person name="Peng C."/>
            <person name="Meng J."/>
            <person name="Yang L."/>
            <person name="Liu J."/>
            <person name="Wen B."/>
            <person name="Zhang N."/>
            <person name="Huang Z."/>
            <person name="Zhu Q."/>
            <person name="Feng Y."/>
            <person name="Mount A."/>
            <person name="Hedgecock D."/>
            <person name="Xu Z."/>
            <person name="Liu Y."/>
            <person name="Domazet-Loso T."/>
            <person name="Du Y."/>
            <person name="Sun X."/>
            <person name="Zhang S."/>
            <person name="Liu B."/>
            <person name="Cheng P."/>
            <person name="Jiang X."/>
            <person name="Li J."/>
            <person name="Fan D."/>
            <person name="Wang W."/>
            <person name="Fu W."/>
            <person name="Wang T."/>
            <person name="Wang B."/>
            <person name="Zhang J."/>
            <person name="Peng Z."/>
            <person name="Li Y."/>
            <person name="Li N."/>
            <person name="Wang J."/>
            <person name="Chen M."/>
            <person name="He Y."/>
            <person name="Tan F."/>
            <person name="Song X."/>
            <person name="Zheng Q."/>
            <person name="Huang R."/>
            <person name="Yang H."/>
            <person name="Du X."/>
            <person name="Chen L."/>
            <person name="Yang M."/>
            <person name="Gaffney P.M."/>
            <person name="Wang S."/>
            <person name="Luo L."/>
            <person name="She Z."/>
            <person name="Ming Y."/>
            <person name="Huang W."/>
            <person name="Zhang S."/>
            <person name="Huang B."/>
            <person name="Zhang Y."/>
            <person name="Qu T."/>
            <person name="Ni P."/>
            <person name="Miao G."/>
            <person name="Wang J."/>
            <person name="Wang Q."/>
            <person name="Steinberg C.E."/>
            <person name="Wang H."/>
            <person name="Li N."/>
            <person name="Qian L."/>
            <person name="Zhang G."/>
            <person name="Li Y."/>
            <person name="Yang H."/>
            <person name="Liu X."/>
            <person name="Wang J."/>
            <person name="Yin Y."/>
            <person name="Wang J."/>
        </authorList>
    </citation>
    <scope>NUCLEOTIDE SEQUENCE [LARGE SCALE GENOMIC DNA]</scope>
    <source>
        <strain evidence="2">05x7-T-G4-1.051#20</strain>
    </source>
</reference>
<dbReference type="InterPro" id="IPR000643">
    <property type="entry name" value="Iodothyronine_deiodinase"/>
</dbReference>
<proteinExistence type="inferred from homology"/>
<comment type="similarity">
    <text evidence="1">Belongs to the iodothyronine deiodinase family.</text>
</comment>
<gene>
    <name evidence="2" type="ORF">CGI_10027333</name>
</gene>
<accession>K1RHH2</accession>
<dbReference type="GO" id="GO:0042403">
    <property type="term" value="P:thyroid hormone metabolic process"/>
    <property type="evidence" value="ECO:0007669"/>
    <property type="project" value="TreeGrafter"/>
</dbReference>
<dbReference type="Gene3D" id="3.40.30.10">
    <property type="entry name" value="Glutaredoxin"/>
    <property type="match status" value="1"/>
</dbReference>
<dbReference type="PANTHER" id="PTHR11781">
    <property type="entry name" value="IODOTHYRONINE DEIODINASE"/>
    <property type="match status" value="1"/>
</dbReference>
<organism evidence="2">
    <name type="scientific">Magallana gigas</name>
    <name type="common">Pacific oyster</name>
    <name type="synonym">Crassostrea gigas</name>
    <dbReference type="NCBI Taxonomy" id="29159"/>
    <lineage>
        <taxon>Eukaryota</taxon>
        <taxon>Metazoa</taxon>
        <taxon>Spiralia</taxon>
        <taxon>Lophotrochozoa</taxon>
        <taxon>Mollusca</taxon>
        <taxon>Bivalvia</taxon>
        <taxon>Autobranchia</taxon>
        <taxon>Pteriomorphia</taxon>
        <taxon>Ostreida</taxon>
        <taxon>Ostreoidea</taxon>
        <taxon>Ostreidae</taxon>
        <taxon>Magallana</taxon>
    </lineage>
</organism>
<comment type="function">
    <text evidence="1">Responsible for the deiodination of T4 (3,5,3',5'-tetraiodothyronine).</text>
</comment>
<keyword evidence="1" id="KW-0893">Thyroid hormones biosynthesis</keyword>
<dbReference type="GO" id="GO:0004800">
    <property type="term" value="F:thyroxine 5'-deiodinase activity"/>
    <property type="evidence" value="ECO:0007669"/>
    <property type="project" value="InterPro"/>
</dbReference>
<dbReference type="GO" id="GO:0042446">
    <property type="term" value="P:hormone biosynthetic process"/>
    <property type="evidence" value="ECO:0007669"/>
    <property type="project" value="UniProtKB-KW"/>
</dbReference>
<keyword evidence="1" id="KW-0560">Oxidoreductase</keyword>
<dbReference type="PANTHER" id="PTHR11781:SF22">
    <property type="entry name" value="TYPE I IODOTHYRONINE DEIODINASE"/>
    <property type="match status" value="1"/>
</dbReference>
<dbReference type="Pfam" id="PF00837">
    <property type="entry name" value="T4_deiodinase"/>
    <property type="match status" value="1"/>
</dbReference>
<sequence>MFGRYIPAMDRNIMQDFREIMLESHLEENDWKDTVYTFVHLKAMISARLYEVFREADLYQDAPNGDVIKPDLSKTRLLEYQKKDRPLVLNFGSCT</sequence>
<dbReference type="HOGENOM" id="CLU_2374777_0_0_1"/>
<evidence type="ECO:0000256" key="1">
    <source>
        <dbReference type="RuleBase" id="RU000676"/>
    </source>
</evidence>
<evidence type="ECO:0000313" key="2">
    <source>
        <dbReference type="EMBL" id="EKC43234.1"/>
    </source>
</evidence>
<keyword evidence="1" id="KW-0712">Selenocysteine</keyword>
<protein>
    <recommendedName>
        <fullName evidence="1">Iodothyronine deiodinase</fullName>
    </recommendedName>
</protein>
<dbReference type="AlphaFoldDB" id="K1RHH2"/>
<dbReference type="InParanoid" id="K1RHH2"/>
<dbReference type="EMBL" id="JH817465">
    <property type="protein sequence ID" value="EKC43234.1"/>
    <property type="molecule type" value="Genomic_DNA"/>
</dbReference>
<name>K1RHH2_MAGGI</name>